<dbReference type="SUPFAM" id="SSF52540">
    <property type="entry name" value="P-loop containing nucleoside triphosphate hydrolases"/>
    <property type="match status" value="1"/>
</dbReference>
<dbReference type="InterPro" id="IPR027417">
    <property type="entry name" value="P-loop_NTPase"/>
</dbReference>
<dbReference type="PIRSF" id="PIRSF003092">
    <property type="entry name" value="MinD"/>
    <property type="match status" value="1"/>
</dbReference>
<sequence>MMDQAEKLRKIVDNLKTMQKNKQVQAPAIEKKNAKVITVTSGKGGVGKTNISVNLGIALSELGLKVIILDADFGLANIDVLFGMIPKHTLVDVIHSEKNILEVLSDGPSNVKFISGGSGVEELIKLENSQLEKFLSNISLMDKIADVILIDTGAGLSDNVMNFVMSADEVLLVTTPEPTSITDAYALIKMISNRDKERLIKVIVNRAEDTNEANDLLNKLSIVSEKFLSLKLMPLGYVLQDEAVIKAVKTQNPFLISYPKSNASKQIREISKKLICNGNEGSNAEMKGIKGFMNRLVGFLNV</sequence>
<keyword evidence="1" id="KW-0547">Nucleotide-binding</keyword>
<protein>
    <submittedName>
        <fullName evidence="3">Cobyrinic acid ac-diamide synthase</fullName>
    </submittedName>
</protein>
<dbReference type="PANTHER" id="PTHR43384">
    <property type="entry name" value="SEPTUM SITE-DETERMINING PROTEIN MIND HOMOLOG, CHLOROPLASTIC-RELATED"/>
    <property type="match status" value="1"/>
</dbReference>
<dbReference type="InterPro" id="IPR025501">
    <property type="entry name" value="MinD_FleN"/>
</dbReference>
<evidence type="ECO:0000256" key="2">
    <source>
        <dbReference type="ARBA" id="ARBA00022840"/>
    </source>
</evidence>
<gene>
    <name evidence="3" type="ORF">Bccel_3636</name>
</gene>
<dbReference type="GO" id="GO:0051782">
    <property type="term" value="P:negative regulation of cell division"/>
    <property type="evidence" value="ECO:0007669"/>
    <property type="project" value="TreeGrafter"/>
</dbReference>
<dbReference type="PATRIC" id="fig|398512.5.peg.3810"/>
<dbReference type="GO" id="GO:0005829">
    <property type="term" value="C:cytosol"/>
    <property type="evidence" value="ECO:0007669"/>
    <property type="project" value="TreeGrafter"/>
</dbReference>
<dbReference type="EMBL" id="LGTC01000001">
    <property type="protein sequence ID" value="KNY28362.1"/>
    <property type="molecule type" value="Genomic_DNA"/>
</dbReference>
<comment type="caution">
    <text evidence="3">The sequence shown here is derived from an EMBL/GenBank/DDBJ whole genome shotgun (WGS) entry which is preliminary data.</text>
</comment>
<dbReference type="AlphaFoldDB" id="A0A0L6JSG9"/>
<evidence type="ECO:0000256" key="1">
    <source>
        <dbReference type="ARBA" id="ARBA00022741"/>
    </source>
</evidence>
<dbReference type="Gene3D" id="3.40.50.300">
    <property type="entry name" value="P-loop containing nucleotide triphosphate hydrolases"/>
    <property type="match status" value="1"/>
</dbReference>
<dbReference type="PANTHER" id="PTHR43384:SF4">
    <property type="entry name" value="CELLULOSE BIOSYNTHESIS PROTEIN BCSQ-RELATED"/>
    <property type="match status" value="1"/>
</dbReference>
<dbReference type="Pfam" id="PF10609">
    <property type="entry name" value="ParA"/>
    <property type="match status" value="1"/>
</dbReference>
<dbReference type="RefSeq" id="WP_036938635.1">
    <property type="nucleotide sequence ID" value="NZ_JQKC01000007.1"/>
</dbReference>
<dbReference type="OrthoDB" id="9816297at2"/>
<dbReference type="GO" id="GO:0005524">
    <property type="term" value="F:ATP binding"/>
    <property type="evidence" value="ECO:0007669"/>
    <property type="project" value="UniProtKB-KW"/>
</dbReference>
<keyword evidence="2" id="KW-0067">ATP-binding</keyword>
<dbReference type="GO" id="GO:0016887">
    <property type="term" value="F:ATP hydrolysis activity"/>
    <property type="evidence" value="ECO:0007669"/>
    <property type="project" value="TreeGrafter"/>
</dbReference>
<reference evidence="4" key="1">
    <citation type="submission" date="2015-07" db="EMBL/GenBank/DDBJ databases">
        <title>Near-Complete Genome Sequence of the Cellulolytic Bacterium Bacteroides (Pseudobacteroides) cellulosolvens ATCC 35603.</title>
        <authorList>
            <person name="Dassa B."/>
            <person name="Utturkar S.M."/>
            <person name="Klingeman D.M."/>
            <person name="Hurt R.A."/>
            <person name="Keller M."/>
            <person name="Xu J."/>
            <person name="Reddy Y.H.K."/>
            <person name="Borovok I."/>
            <person name="Grinberg I.R."/>
            <person name="Lamed R."/>
            <person name="Zhivin O."/>
            <person name="Bayer E.A."/>
            <person name="Brown S.D."/>
        </authorList>
    </citation>
    <scope>NUCLEOTIDE SEQUENCE [LARGE SCALE GENOMIC DNA]</scope>
    <source>
        <strain evidence="4">DSM 2933</strain>
    </source>
</reference>
<dbReference type="Proteomes" id="UP000036923">
    <property type="component" value="Unassembled WGS sequence"/>
</dbReference>
<dbReference type="InterPro" id="IPR033756">
    <property type="entry name" value="YlxH/NBP35"/>
</dbReference>
<evidence type="ECO:0000313" key="4">
    <source>
        <dbReference type="Proteomes" id="UP000036923"/>
    </source>
</evidence>
<dbReference type="InterPro" id="IPR050625">
    <property type="entry name" value="ParA/MinD_ATPase"/>
</dbReference>
<dbReference type="STRING" id="398512.Bccel_3636"/>
<proteinExistence type="predicted"/>
<keyword evidence="4" id="KW-1185">Reference proteome</keyword>
<organism evidence="3 4">
    <name type="scientific">Pseudobacteroides cellulosolvens ATCC 35603 = DSM 2933</name>
    <dbReference type="NCBI Taxonomy" id="398512"/>
    <lineage>
        <taxon>Bacteria</taxon>
        <taxon>Bacillati</taxon>
        <taxon>Bacillota</taxon>
        <taxon>Clostridia</taxon>
        <taxon>Eubacteriales</taxon>
        <taxon>Oscillospiraceae</taxon>
        <taxon>Pseudobacteroides</taxon>
    </lineage>
</organism>
<dbReference type="CDD" id="cd02038">
    <property type="entry name" value="FlhG-like"/>
    <property type="match status" value="1"/>
</dbReference>
<accession>A0A0L6JSG9</accession>
<dbReference type="eggNOG" id="COG0455">
    <property type="taxonomic scope" value="Bacteria"/>
</dbReference>
<dbReference type="InterPro" id="IPR033875">
    <property type="entry name" value="FlhG"/>
</dbReference>
<evidence type="ECO:0000313" key="3">
    <source>
        <dbReference type="EMBL" id="KNY28362.1"/>
    </source>
</evidence>
<name>A0A0L6JSG9_9FIRM</name>
<dbReference type="GO" id="GO:0009898">
    <property type="term" value="C:cytoplasmic side of plasma membrane"/>
    <property type="evidence" value="ECO:0007669"/>
    <property type="project" value="TreeGrafter"/>
</dbReference>